<evidence type="ECO:0000313" key="10">
    <source>
        <dbReference type="Proteomes" id="UP000701853"/>
    </source>
</evidence>
<dbReference type="SUPFAM" id="SSF56672">
    <property type="entry name" value="DNA/RNA polymerases"/>
    <property type="match status" value="1"/>
</dbReference>
<dbReference type="InterPro" id="IPR000477">
    <property type="entry name" value="RT_dom"/>
</dbReference>
<feature type="domain" description="Reverse transcriptase" evidence="8">
    <location>
        <begin position="197"/>
        <end position="378"/>
    </location>
</feature>
<evidence type="ECO:0000259" key="8">
    <source>
        <dbReference type="PROSITE" id="PS50878"/>
    </source>
</evidence>
<keyword evidence="10" id="KW-1185">Reference proteome</keyword>
<evidence type="ECO:0000256" key="5">
    <source>
        <dbReference type="ARBA" id="ARBA00022759"/>
    </source>
</evidence>
<dbReference type="Proteomes" id="UP000701853">
    <property type="component" value="Chromosome 7"/>
</dbReference>
<keyword evidence="6" id="KW-0378">Hydrolase</keyword>
<accession>A0A8J5YYX5</accession>
<dbReference type="Pfam" id="PF00078">
    <property type="entry name" value="RVT_1"/>
    <property type="match status" value="1"/>
</dbReference>
<dbReference type="PANTHER" id="PTHR24559">
    <property type="entry name" value="TRANSPOSON TY3-I GAG-POL POLYPROTEIN"/>
    <property type="match status" value="1"/>
</dbReference>
<proteinExistence type="predicted"/>
<keyword evidence="5" id="KW-0255">Endonuclease</keyword>
<dbReference type="EMBL" id="JAHUZN010000007">
    <property type="protein sequence ID" value="KAG8487906.1"/>
    <property type="molecule type" value="Genomic_DNA"/>
</dbReference>
<dbReference type="PANTHER" id="PTHR24559:SF444">
    <property type="entry name" value="REVERSE TRANSCRIPTASE DOMAIN-CONTAINING PROTEIN"/>
    <property type="match status" value="1"/>
</dbReference>
<reference evidence="9 10" key="1">
    <citation type="journal article" date="2021" name="bioRxiv">
        <title>The Gossypium anomalum genome as a resource for cotton improvement and evolutionary analysis of hybrid incompatibility.</title>
        <authorList>
            <person name="Grover C.E."/>
            <person name="Yuan D."/>
            <person name="Arick M.A."/>
            <person name="Miller E.R."/>
            <person name="Hu G."/>
            <person name="Peterson D.G."/>
            <person name="Wendel J.F."/>
            <person name="Udall J.A."/>
        </authorList>
    </citation>
    <scope>NUCLEOTIDE SEQUENCE [LARGE SCALE GENOMIC DNA]</scope>
    <source>
        <strain evidence="9">JFW-Udall</strain>
        <tissue evidence="9">Leaf</tissue>
    </source>
</reference>
<dbReference type="PROSITE" id="PS50878">
    <property type="entry name" value="RT_POL"/>
    <property type="match status" value="1"/>
</dbReference>
<evidence type="ECO:0000256" key="4">
    <source>
        <dbReference type="ARBA" id="ARBA00022722"/>
    </source>
</evidence>
<sequence>MACSPEDYLRYAVSLLKEKAYNWWETVGNKSVAEYEREFVYLSKYARDIVLTKEEMCIRFEDGLNDEIRMMIGGNEIREFIFLSDRAQKFEESSATGAIRSGMREPVSQSENKASARTYTIRAREEVTAPDVIAGVFYLYDVTKLIRKGNEAYLAYILDTRNSKSKLKQSPVVSEFADVFPEELPGLSLDREVEFVIDVIPGTAPISITPYKMAPTELKELKTQLQELSDKGQLNKVTNKNKYPLPRIDDLFDQLKGAAMFSKIDLRSGYYQLKIKECDVPKTAFRTRYGHYKFLVMPFGLTNAPAAFMDLMNRIFQPYLDRFMVVFIDDILIYLKTEPDHVQHLRIVLQTLREKQLYAKFSKCEFWLHEVGFLGHIVPAEGIRVDPSKVSAVVNCKTPKNVTEVRSFLGLVGYYRRFVKNFSMVALPMTRLLPKNVEFVWSEECQQSFDQLKKM</sequence>
<comment type="caution">
    <text evidence="9">The sequence shown here is derived from an EMBL/GenBank/DDBJ whole genome shotgun (WGS) entry which is preliminary data.</text>
</comment>
<dbReference type="AlphaFoldDB" id="A0A8J5YYX5"/>
<dbReference type="CDD" id="cd01647">
    <property type="entry name" value="RT_LTR"/>
    <property type="match status" value="1"/>
</dbReference>
<evidence type="ECO:0000256" key="7">
    <source>
        <dbReference type="ARBA" id="ARBA00022918"/>
    </source>
</evidence>
<dbReference type="OrthoDB" id="6220944at2759"/>
<dbReference type="Gene3D" id="3.10.10.10">
    <property type="entry name" value="HIV Type 1 Reverse Transcriptase, subunit A, domain 1"/>
    <property type="match status" value="1"/>
</dbReference>
<dbReference type="InterPro" id="IPR043128">
    <property type="entry name" value="Rev_trsase/Diguanyl_cyclase"/>
</dbReference>
<keyword evidence="3" id="KW-0548">Nucleotidyltransferase</keyword>
<name>A0A8J5YYX5_9ROSI</name>
<keyword evidence="2" id="KW-0808">Transferase</keyword>
<organism evidence="9 10">
    <name type="scientific">Gossypium anomalum</name>
    <dbReference type="NCBI Taxonomy" id="47600"/>
    <lineage>
        <taxon>Eukaryota</taxon>
        <taxon>Viridiplantae</taxon>
        <taxon>Streptophyta</taxon>
        <taxon>Embryophyta</taxon>
        <taxon>Tracheophyta</taxon>
        <taxon>Spermatophyta</taxon>
        <taxon>Magnoliopsida</taxon>
        <taxon>eudicotyledons</taxon>
        <taxon>Gunneridae</taxon>
        <taxon>Pentapetalae</taxon>
        <taxon>rosids</taxon>
        <taxon>malvids</taxon>
        <taxon>Malvales</taxon>
        <taxon>Malvaceae</taxon>
        <taxon>Malvoideae</taxon>
        <taxon>Gossypium</taxon>
    </lineage>
</organism>
<evidence type="ECO:0000256" key="1">
    <source>
        <dbReference type="ARBA" id="ARBA00022670"/>
    </source>
</evidence>
<dbReference type="InterPro" id="IPR043502">
    <property type="entry name" value="DNA/RNA_pol_sf"/>
</dbReference>
<gene>
    <name evidence="9" type="ORF">CXB51_018008</name>
</gene>
<dbReference type="FunFam" id="3.10.10.10:FF:000007">
    <property type="entry name" value="Retrovirus-related Pol polyprotein from transposon 17.6-like Protein"/>
    <property type="match status" value="1"/>
</dbReference>
<dbReference type="GO" id="GO:0008233">
    <property type="term" value="F:peptidase activity"/>
    <property type="evidence" value="ECO:0007669"/>
    <property type="project" value="UniProtKB-KW"/>
</dbReference>
<dbReference type="GO" id="GO:0004519">
    <property type="term" value="F:endonuclease activity"/>
    <property type="evidence" value="ECO:0007669"/>
    <property type="project" value="UniProtKB-KW"/>
</dbReference>
<evidence type="ECO:0000256" key="3">
    <source>
        <dbReference type="ARBA" id="ARBA00022695"/>
    </source>
</evidence>
<evidence type="ECO:0000256" key="6">
    <source>
        <dbReference type="ARBA" id="ARBA00022801"/>
    </source>
</evidence>
<keyword evidence="4" id="KW-0540">Nuclease</keyword>
<evidence type="ECO:0000256" key="2">
    <source>
        <dbReference type="ARBA" id="ARBA00022679"/>
    </source>
</evidence>
<dbReference type="GO" id="GO:0003964">
    <property type="term" value="F:RNA-directed DNA polymerase activity"/>
    <property type="evidence" value="ECO:0007669"/>
    <property type="project" value="UniProtKB-KW"/>
</dbReference>
<keyword evidence="1" id="KW-0645">Protease</keyword>
<dbReference type="InterPro" id="IPR053134">
    <property type="entry name" value="RNA-dir_DNA_polymerase"/>
</dbReference>
<dbReference type="GO" id="GO:0006508">
    <property type="term" value="P:proteolysis"/>
    <property type="evidence" value="ECO:0007669"/>
    <property type="project" value="UniProtKB-KW"/>
</dbReference>
<dbReference type="Gene3D" id="3.30.70.270">
    <property type="match status" value="2"/>
</dbReference>
<dbReference type="FunFam" id="3.30.70.270:FF:000020">
    <property type="entry name" value="Transposon Tf2-6 polyprotein-like Protein"/>
    <property type="match status" value="1"/>
</dbReference>
<keyword evidence="7" id="KW-0695">RNA-directed DNA polymerase</keyword>
<protein>
    <recommendedName>
        <fullName evidence="8">Reverse transcriptase domain-containing protein</fullName>
    </recommendedName>
</protein>
<evidence type="ECO:0000313" key="9">
    <source>
        <dbReference type="EMBL" id="KAG8487906.1"/>
    </source>
</evidence>